<feature type="repeat" description="Solcar" evidence="16">
    <location>
        <begin position="227"/>
        <end position="316"/>
    </location>
</feature>
<dbReference type="PRINTS" id="PR00784">
    <property type="entry name" value="MTUNCOUPLING"/>
</dbReference>
<keyword evidence="5 16" id="KW-0812">Transmembrane</keyword>
<evidence type="ECO:0000256" key="12">
    <source>
        <dbReference type="ARBA" id="ARBA00050120"/>
    </source>
</evidence>
<feature type="repeat" description="Solcar" evidence="16">
    <location>
        <begin position="35"/>
        <end position="119"/>
    </location>
</feature>
<dbReference type="Proteomes" id="UP000024635">
    <property type="component" value="Unassembled WGS sequence"/>
</dbReference>
<dbReference type="InterPro" id="IPR018108">
    <property type="entry name" value="MCP_transmembrane"/>
</dbReference>
<keyword evidence="7" id="KW-1133">Transmembrane helix</keyword>
<dbReference type="PANTHER" id="PTHR45618">
    <property type="entry name" value="MITOCHONDRIAL DICARBOXYLATE CARRIER-RELATED"/>
    <property type="match status" value="1"/>
</dbReference>
<evidence type="ECO:0000256" key="5">
    <source>
        <dbReference type="ARBA" id="ARBA00022692"/>
    </source>
</evidence>
<comment type="subcellular location">
    <subcellularLocation>
        <location evidence="1">Membrane</location>
        <topology evidence="1">Multi-pass membrane protein</topology>
    </subcellularLocation>
</comment>
<evidence type="ECO:0000256" key="15">
    <source>
        <dbReference type="ARBA" id="ARBA00052710"/>
    </source>
</evidence>
<dbReference type="EMBL" id="JARK01001378">
    <property type="protein sequence ID" value="EYC14073.1"/>
    <property type="molecule type" value="Genomic_DNA"/>
</dbReference>
<evidence type="ECO:0000256" key="9">
    <source>
        <dbReference type="ARBA" id="ARBA00023136"/>
    </source>
</evidence>
<evidence type="ECO:0000256" key="10">
    <source>
        <dbReference type="ARBA" id="ARBA00036491"/>
    </source>
</evidence>
<evidence type="ECO:0000256" key="2">
    <source>
        <dbReference type="ARBA" id="ARBA00006375"/>
    </source>
</evidence>
<protein>
    <recommendedName>
        <fullName evidence="11">Mitochondrial 2-oxoglutarate/malate carrier protein</fullName>
    </recommendedName>
</protein>
<dbReference type="InterPro" id="IPR023395">
    <property type="entry name" value="MCP_dom_sf"/>
</dbReference>
<keyword evidence="4" id="KW-0050">Antiport</keyword>
<dbReference type="OrthoDB" id="448427at2759"/>
<dbReference type="GO" id="GO:0016020">
    <property type="term" value="C:membrane"/>
    <property type="evidence" value="ECO:0007669"/>
    <property type="project" value="UniProtKB-SubCell"/>
</dbReference>
<evidence type="ECO:0000256" key="8">
    <source>
        <dbReference type="ARBA" id="ARBA00023055"/>
    </source>
</evidence>
<dbReference type="Gene3D" id="1.50.40.10">
    <property type="entry name" value="Mitochondrial carrier domain"/>
    <property type="match status" value="1"/>
</dbReference>
<evidence type="ECO:0000256" key="3">
    <source>
        <dbReference type="ARBA" id="ARBA00022448"/>
    </source>
</evidence>
<dbReference type="InterPro" id="IPR050391">
    <property type="entry name" value="Mito_Metabolite_Transporter"/>
</dbReference>
<keyword evidence="6" id="KW-0677">Repeat</keyword>
<keyword evidence="9 16" id="KW-0472">Membrane</keyword>
<keyword evidence="8" id="KW-0445">Lipid transport</keyword>
<comment type="catalytic activity">
    <reaction evidence="13">
        <text>maleate(in) + 2-oxoglutarate(out) = maleate(out) + 2-oxoglutarate(in)</text>
        <dbReference type="Rhea" id="RHEA:71599"/>
        <dbReference type="ChEBI" id="CHEBI:16810"/>
        <dbReference type="ChEBI" id="CHEBI:30780"/>
    </reaction>
</comment>
<comment type="catalytic activity">
    <reaction evidence="14">
        <text>malonate(in) + 2-oxoglutarate(out) = malonate(out) + 2-oxoglutarate(in)</text>
        <dbReference type="Rhea" id="RHEA:71591"/>
        <dbReference type="ChEBI" id="CHEBI:15792"/>
        <dbReference type="ChEBI" id="CHEBI:16810"/>
    </reaction>
</comment>
<dbReference type="InterPro" id="IPR002067">
    <property type="entry name" value="MCP"/>
</dbReference>
<dbReference type="STRING" id="53326.A0A016UHL5"/>
<comment type="catalytic activity">
    <reaction evidence="15">
        <text>succinate(in) + 2-oxoglutarate(out) = succinate(out) + 2-oxoglutarate(in)</text>
        <dbReference type="Rhea" id="RHEA:71595"/>
        <dbReference type="ChEBI" id="CHEBI:16810"/>
        <dbReference type="ChEBI" id="CHEBI:30031"/>
    </reaction>
</comment>
<evidence type="ECO:0000313" key="18">
    <source>
        <dbReference type="EMBL" id="EYC14073.1"/>
    </source>
</evidence>
<organism evidence="18 19">
    <name type="scientific">Ancylostoma ceylanicum</name>
    <dbReference type="NCBI Taxonomy" id="53326"/>
    <lineage>
        <taxon>Eukaryota</taxon>
        <taxon>Metazoa</taxon>
        <taxon>Ecdysozoa</taxon>
        <taxon>Nematoda</taxon>
        <taxon>Chromadorea</taxon>
        <taxon>Rhabditida</taxon>
        <taxon>Rhabditina</taxon>
        <taxon>Rhabditomorpha</taxon>
        <taxon>Strongyloidea</taxon>
        <taxon>Ancylostomatidae</taxon>
        <taxon>Ancylostomatinae</taxon>
        <taxon>Ancylostoma</taxon>
    </lineage>
</organism>
<evidence type="ECO:0000256" key="13">
    <source>
        <dbReference type="ARBA" id="ARBA00050291"/>
    </source>
</evidence>
<dbReference type="SUPFAM" id="SSF103506">
    <property type="entry name" value="Mitochondrial carrier"/>
    <property type="match status" value="1"/>
</dbReference>
<dbReference type="FunFam" id="1.50.40.10:FF:000013">
    <property type="entry name" value="Mitochondrial 2-oxoglutarate/malate carrier protein-like protein"/>
    <property type="match status" value="1"/>
</dbReference>
<keyword evidence="3 17" id="KW-0813">Transport</keyword>
<keyword evidence="19" id="KW-1185">Reference proteome</keyword>
<dbReference type="GO" id="GO:0006869">
    <property type="term" value="P:lipid transport"/>
    <property type="evidence" value="ECO:0007669"/>
    <property type="project" value="UniProtKB-KW"/>
</dbReference>
<comment type="caution">
    <text evidence="18">The sequence shown here is derived from an EMBL/GenBank/DDBJ whole genome shotgun (WGS) entry which is preliminary data.</text>
</comment>
<reference evidence="19" key="1">
    <citation type="journal article" date="2015" name="Nat. Genet.">
        <title>The genome and transcriptome of the zoonotic hookworm Ancylostoma ceylanicum identify infection-specific gene families.</title>
        <authorList>
            <person name="Schwarz E.M."/>
            <person name="Hu Y."/>
            <person name="Antoshechkin I."/>
            <person name="Miller M.M."/>
            <person name="Sternberg P.W."/>
            <person name="Aroian R.V."/>
        </authorList>
    </citation>
    <scope>NUCLEOTIDE SEQUENCE</scope>
    <source>
        <strain evidence="19">HY135</strain>
    </source>
</reference>
<dbReference type="Pfam" id="PF00153">
    <property type="entry name" value="Mito_carr"/>
    <property type="match status" value="3"/>
</dbReference>
<evidence type="ECO:0000256" key="7">
    <source>
        <dbReference type="ARBA" id="ARBA00022989"/>
    </source>
</evidence>
<evidence type="ECO:0000256" key="16">
    <source>
        <dbReference type="PROSITE-ProRule" id="PRU00282"/>
    </source>
</evidence>
<evidence type="ECO:0000256" key="6">
    <source>
        <dbReference type="ARBA" id="ARBA00022737"/>
    </source>
</evidence>
<evidence type="ECO:0000256" key="1">
    <source>
        <dbReference type="ARBA" id="ARBA00004141"/>
    </source>
</evidence>
<dbReference type="PROSITE" id="PS50920">
    <property type="entry name" value="SOLCAR"/>
    <property type="match status" value="3"/>
</dbReference>
<dbReference type="AlphaFoldDB" id="A0A016UHL5"/>
<feature type="repeat" description="Solcar" evidence="16">
    <location>
        <begin position="127"/>
        <end position="218"/>
    </location>
</feature>
<accession>A0A016UHL5</accession>
<evidence type="ECO:0000313" key="19">
    <source>
        <dbReference type="Proteomes" id="UP000024635"/>
    </source>
</evidence>
<evidence type="ECO:0000256" key="11">
    <source>
        <dbReference type="ARBA" id="ARBA00040264"/>
    </source>
</evidence>
<evidence type="ECO:0000256" key="14">
    <source>
        <dbReference type="ARBA" id="ARBA00052538"/>
    </source>
</evidence>
<name>A0A016UHL5_9BILA</name>
<gene>
    <name evidence="18" type="primary">Acey_s0042.g699</name>
    <name evidence="18" type="ORF">Y032_0042g699</name>
</gene>
<evidence type="ECO:0000256" key="4">
    <source>
        <dbReference type="ARBA" id="ARBA00022449"/>
    </source>
</evidence>
<dbReference type="GO" id="GO:0015297">
    <property type="term" value="F:antiporter activity"/>
    <property type="evidence" value="ECO:0007669"/>
    <property type="project" value="UniProtKB-KW"/>
</dbReference>
<proteinExistence type="inferred from homology"/>
<comment type="catalytic activity">
    <reaction evidence="10">
        <text>(S)-malate(in) + 2-oxoglutarate(out) = (S)-malate(out) + 2-oxoglutarate(in)</text>
        <dbReference type="Rhea" id="RHEA:71587"/>
        <dbReference type="ChEBI" id="CHEBI:15589"/>
        <dbReference type="ChEBI" id="CHEBI:16810"/>
    </reaction>
</comment>
<sequence length="327" mass="36785">MVLDEIIVVLTRTNQNKGGIQRVKMSSNVNIPKHMKFILGGTSGMCATLIVHPLDFMKNRMQLSGRSGHKRYRSSYHAFQSITRNEGMLVVYSGLGASLLRQATYTSTRLGVYTWLVEHFTTTDRPLPYLGKMALGMSAGACGALVGNPLEVVLIRMCVDGHLPAEHQRRYKNVFEAMYHIIKFEGFITLYRGCAPTLARAMVLNATQLSTYTQVKQLILGSKRITDGLLCHFLSSMMSGLAAAITSLPVDILKTRLQAMTTIDNIPEYRGLTDVFLKVLKKEGVFAFWKGFTPYFLRMGPYTVLSFMFLEQLNAAYLRRFGPRERD</sequence>
<comment type="similarity">
    <text evidence="2 17">Belongs to the mitochondrial carrier (TC 2.A.29) family.</text>
</comment>
<evidence type="ECO:0000256" key="17">
    <source>
        <dbReference type="RuleBase" id="RU000488"/>
    </source>
</evidence>
<comment type="catalytic activity">
    <reaction evidence="12">
        <text>oxaloacetate(in) + 2-oxoglutarate(out) = oxaloacetate(out) + 2-oxoglutarate(in)</text>
        <dbReference type="Rhea" id="RHEA:71603"/>
        <dbReference type="ChEBI" id="CHEBI:16452"/>
        <dbReference type="ChEBI" id="CHEBI:16810"/>
    </reaction>
</comment>